<reference evidence="6 7" key="1">
    <citation type="submission" date="2018-12" db="EMBL/GenBank/DDBJ databases">
        <authorList>
            <person name="Chong R.A."/>
        </authorList>
    </citation>
    <scope>NUCLEOTIDE SEQUENCE [LARGE SCALE GENOMIC DNA]</scope>
    <source>
        <strain evidence="6 7">Mst</strain>
    </source>
</reference>
<dbReference type="Pfam" id="PF02049">
    <property type="entry name" value="FliE"/>
    <property type="match status" value="1"/>
</dbReference>
<dbReference type="AlphaFoldDB" id="A0A4D6YF16"/>
<evidence type="ECO:0000256" key="3">
    <source>
        <dbReference type="ARBA" id="ARBA00018024"/>
    </source>
</evidence>
<dbReference type="PANTHER" id="PTHR34653:SF1">
    <property type="entry name" value="FLAGELLAR HOOK-BASAL BODY COMPLEX PROTEIN FLIE"/>
    <property type="match status" value="1"/>
</dbReference>
<comment type="similarity">
    <text evidence="2 5">Belongs to the FliE family.</text>
</comment>
<gene>
    <name evidence="5 6" type="primary">fliE</name>
    <name evidence="6" type="ORF">D9V75_00330</name>
</gene>
<reference evidence="6 7" key="2">
    <citation type="submission" date="2019-05" db="EMBL/GenBank/DDBJ databases">
        <title>Genome evolution of the obligate endosymbiont Buchnera aphidicola.</title>
        <authorList>
            <person name="Moran N.A."/>
        </authorList>
    </citation>
    <scope>NUCLEOTIDE SEQUENCE [LARGE SCALE GENOMIC DNA]</scope>
    <source>
        <strain evidence="6 7">Mst</strain>
    </source>
</reference>
<sequence>MFINSINYQNNNTNIDFLDKKEKNNLKNNSFSSFINKALKDISNTQNHAKLNSQKFELNQSNVSLNDVMIDLQKSSISIQMAIQIRNKIVAAYQEIMNQQV</sequence>
<keyword evidence="6" id="KW-0966">Cell projection</keyword>
<dbReference type="Proteomes" id="UP000298673">
    <property type="component" value="Chromosome"/>
</dbReference>
<dbReference type="EMBL" id="CP034861">
    <property type="protein sequence ID" value="QCI24180.1"/>
    <property type="molecule type" value="Genomic_DNA"/>
</dbReference>
<dbReference type="PRINTS" id="PR01006">
    <property type="entry name" value="FLGHOOKFLIE"/>
</dbReference>
<keyword evidence="4 5" id="KW-0975">Bacterial flagellum</keyword>
<evidence type="ECO:0000256" key="4">
    <source>
        <dbReference type="ARBA" id="ARBA00023143"/>
    </source>
</evidence>
<dbReference type="InterPro" id="IPR001624">
    <property type="entry name" value="FliE"/>
</dbReference>
<evidence type="ECO:0000256" key="1">
    <source>
        <dbReference type="ARBA" id="ARBA00004117"/>
    </source>
</evidence>
<dbReference type="HAMAP" id="MF_00724">
    <property type="entry name" value="FliE"/>
    <property type="match status" value="1"/>
</dbReference>
<name>A0A4D6YF16_9GAMM</name>
<accession>A0A4D6YF16</accession>
<evidence type="ECO:0000256" key="5">
    <source>
        <dbReference type="HAMAP-Rule" id="MF_00724"/>
    </source>
</evidence>
<dbReference type="GO" id="GO:0003774">
    <property type="term" value="F:cytoskeletal motor activity"/>
    <property type="evidence" value="ECO:0007669"/>
    <property type="project" value="InterPro"/>
</dbReference>
<proteinExistence type="inferred from homology"/>
<evidence type="ECO:0000313" key="6">
    <source>
        <dbReference type="EMBL" id="QCI24180.1"/>
    </source>
</evidence>
<keyword evidence="6" id="KW-0282">Flagellum</keyword>
<evidence type="ECO:0000256" key="2">
    <source>
        <dbReference type="ARBA" id="ARBA00009272"/>
    </source>
</evidence>
<comment type="subcellular location">
    <subcellularLocation>
        <location evidence="1 5">Bacterial flagellum basal body</location>
    </subcellularLocation>
</comment>
<protein>
    <recommendedName>
        <fullName evidence="3 5">Flagellar hook-basal body complex protein FliE</fullName>
    </recommendedName>
</protein>
<keyword evidence="6" id="KW-0969">Cilium</keyword>
<dbReference type="GO" id="GO:0005198">
    <property type="term" value="F:structural molecule activity"/>
    <property type="evidence" value="ECO:0007669"/>
    <property type="project" value="UniProtKB-UniRule"/>
</dbReference>
<evidence type="ECO:0000313" key="7">
    <source>
        <dbReference type="Proteomes" id="UP000298673"/>
    </source>
</evidence>
<dbReference type="GO" id="GO:0071973">
    <property type="term" value="P:bacterial-type flagellum-dependent cell motility"/>
    <property type="evidence" value="ECO:0007669"/>
    <property type="project" value="InterPro"/>
</dbReference>
<dbReference type="NCBIfam" id="TIGR00205">
    <property type="entry name" value="fliE"/>
    <property type="match status" value="1"/>
</dbReference>
<dbReference type="OrthoDB" id="8909229at2"/>
<organism evidence="6 7">
    <name type="scientific">Buchnera aphidicola</name>
    <name type="common">Muscaphis stroyani</name>
    <dbReference type="NCBI Taxonomy" id="1241869"/>
    <lineage>
        <taxon>Bacteria</taxon>
        <taxon>Pseudomonadati</taxon>
        <taxon>Pseudomonadota</taxon>
        <taxon>Gammaproteobacteria</taxon>
        <taxon>Enterobacterales</taxon>
        <taxon>Erwiniaceae</taxon>
        <taxon>Buchnera</taxon>
    </lineage>
</organism>
<dbReference type="RefSeq" id="WP_158343163.1">
    <property type="nucleotide sequence ID" value="NZ_CP034861.1"/>
</dbReference>
<dbReference type="GO" id="GO:0009425">
    <property type="term" value="C:bacterial-type flagellum basal body"/>
    <property type="evidence" value="ECO:0007669"/>
    <property type="project" value="UniProtKB-SubCell"/>
</dbReference>
<dbReference type="PANTHER" id="PTHR34653">
    <property type="match status" value="1"/>
</dbReference>